<reference evidence="3" key="1">
    <citation type="submission" date="2016-06" db="EMBL/GenBank/DDBJ databases">
        <authorList>
            <person name="Varghese N."/>
            <person name="Submissions Spin"/>
        </authorList>
    </citation>
    <scope>NUCLEOTIDE SEQUENCE [LARGE SCALE GENOMIC DNA]</scope>
    <source>
        <strain evidence="3">DSM 43817</strain>
    </source>
</reference>
<evidence type="ECO:0000313" key="3">
    <source>
        <dbReference type="Proteomes" id="UP000198959"/>
    </source>
</evidence>
<name>A0A1C6TER1_9ACTN</name>
<evidence type="ECO:0000313" key="2">
    <source>
        <dbReference type="EMBL" id="SCL40284.1"/>
    </source>
</evidence>
<sequence length="105" mass="11451">MRMDDETADDSTPPTWARVGDPPGRPRLDWLDYGDAEQLMEMSTLAEAASGETLELVDTPVGDLPTDPWLDPPMTPPGGTDPPVTSPGRTDASRGRPRRRRPLPT</sequence>
<feature type="region of interest" description="Disordered" evidence="1">
    <location>
        <begin position="1"/>
        <end position="29"/>
    </location>
</feature>
<gene>
    <name evidence="2" type="ORF">GA0074692_5717</name>
</gene>
<keyword evidence="3" id="KW-1185">Reference proteome</keyword>
<accession>A0A1C6TER1</accession>
<evidence type="ECO:0000256" key="1">
    <source>
        <dbReference type="SAM" id="MobiDB-lite"/>
    </source>
</evidence>
<organism evidence="2 3">
    <name type="scientific">Micromonospora pallida</name>
    <dbReference type="NCBI Taxonomy" id="145854"/>
    <lineage>
        <taxon>Bacteria</taxon>
        <taxon>Bacillati</taxon>
        <taxon>Actinomycetota</taxon>
        <taxon>Actinomycetes</taxon>
        <taxon>Micromonosporales</taxon>
        <taxon>Micromonosporaceae</taxon>
        <taxon>Micromonospora</taxon>
    </lineage>
</organism>
<feature type="compositionally biased region" description="Basic residues" evidence="1">
    <location>
        <begin position="95"/>
        <end position="105"/>
    </location>
</feature>
<proteinExistence type="predicted"/>
<dbReference type="AlphaFoldDB" id="A0A1C6TER1"/>
<dbReference type="EMBL" id="FMHW01000002">
    <property type="protein sequence ID" value="SCL40284.1"/>
    <property type="molecule type" value="Genomic_DNA"/>
</dbReference>
<dbReference type="Proteomes" id="UP000198959">
    <property type="component" value="Unassembled WGS sequence"/>
</dbReference>
<feature type="region of interest" description="Disordered" evidence="1">
    <location>
        <begin position="52"/>
        <end position="105"/>
    </location>
</feature>
<feature type="compositionally biased region" description="Pro residues" evidence="1">
    <location>
        <begin position="70"/>
        <end position="80"/>
    </location>
</feature>
<protein>
    <submittedName>
        <fullName evidence="2">Uncharacterized protein</fullName>
    </submittedName>
</protein>